<name>A0A6B9ZMU7_9BACT</name>
<evidence type="ECO:0000256" key="1">
    <source>
        <dbReference type="SAM" id="SignalP"/>
    </source>
</evidence>
<dbReference type="RefSeq" id="WP_162334902.1">
    <property type="nucleotide sequence ID" value="NZ_CP048113.1"/>
</dbReference>
<dbReference type="Proteomes" id="UP000476411">
    <property type="component" value="Chromosome"/>
</dbReference>
<feature type="chain" id="PRO_5025461470" evidence="1">
    <location>
        <begin position="20"/>
        <end position="531"/>
    </location>
</feature>
<keyword evidence="1" id="KW-0732">Signal</keyword>
<dbReference type="AlphaFoldDB" id="A0A6B9ZMU7"/>
<dbReference type="KEGG" id="chih:GWR21_27400"/>
<organism evidence="2 3">
    <name type="scientific">Chitinophaga agri</name>
    <dbReference type="NCBI Taxonomy" id="2703787"/>
    <lineage>
        <taxon>Bacteria</taxon>
        <taxon>Pseudomonadati</taxon>
        <taxon>Bacteroidota</taxon>
        <taxon>Chitinophagia</taxon>
        <taxon>Chitinophagales</taxon>
        <taxon>Chitinophagaceae</taxon>
        <taxon>Chitinophaga</taxon>
    </lineage>
</organism>
<accession>A0A6B9ZMU7</accession>
<gene>
    <name evidence="2" type="ORF">GWR21_27400</name>
</gene>
<reference evidence="2 3" key="1">
    <citation type="submission" date="2020-01" db="EMBL/GenBank/DDBJ databases">
        <title>Complete genome sequence of Chitinophaga sp. H33E-04 isolated from quinoa roots.</title>
        <authorList>
            <person name="Weon H.-Y."/>
            <person name="Lee S.A."/>
        </authorList>
    </citation>
    <scope>NUCLEOTIDE SEQUENCE [LARGE SCALE GENOMIC DNA]</scope>
    <source>
        <strain evidence="2 3">H33E-04</strain>
    </source>
</reference>
<evidence type="ECO:0000313" key="2">
    <source>
        <dbReference type="EMBL" id="QHS63179.1"/>
    </source>
</evidence>
<evidence type="ECO:0000313" key="3">
    <source>
        <dbReference type="Proteomes" id="UP000476411"/>
    </source>
</evidence>
<feature type="signal peptide" evidence="1">
    <location>
        <begin position="1"/>
        <end position="19"/>
    </location>
</feature>
<protein>
    <submittedName>
        <fullName evidence="2">Uncharacterized protein</fullName>
    </submittedName>
</protein>
<proteinExistence type="predicted"/>
<dbReference type="EMBL" id="CP048113">
    <property type="protein sequence ID" value="QHS63179.1"/>
    <property type="molecule type" value="Genomic_DNA"/>
</dbReference>
<sequence>MKTSTLFCLFTLLQAFAFAQFKTVAETPLFKEPESGFAKLLQLKNGNTVVVRLSNRSGINLTFYDAQHKLAVNKHHDPVFEKLKGARVNAIFETEGSIVIMVSEIEDRTPYLYRLVFDGTTGNLEREEKIAEADKYRFMDVRWIPEFDPVNSFDVTKDPHSDSYAVFIRRDKNEFADKNQMEVVLYNGRHQETGRAFYQPPYKYASLNYLDMAVIADDRVCILGFAYNQIATSDREGQLVLLTLPKDARKMKAELLEMPDNRIPDSAIVRYNPITNKLMLLGTSHTEDTDPQPYSGFLAIIDPFTGKTDQFLDIYPKAADTEKKKLYNNKEAYTGLPQDLMIHQDGGFSIIYEELITEKHTPLNAQAYTYYQLNNVAVSNFDVNGELLSTNFIPKKQYLKNTAYHSFYLAHRKHSAQQFIMGDQYRSFAYLSTGYKSYVLMNDLAQNASPKNGTIAQLSSPYSGQAYLFPMDSAVPERKPFFGQLKKEETNALSVFNIADYNDEQKLYVTLKLEVNGRNRNARIVWLTPEE</sequence>
<keyword evidence="3" id="KW-1185">Reference proteome</keyword>